<proteinExistence type="predicted"/>
<protein>
    <submittedName>
        <fullName evidence="2">Uncharacterized protein</fullName>
    </submittedName>
</protein>
<evidence type="ECO:0000313" key="2">
    <source>
        <dbReference type="EMBL" id="KAF7305246.1"/>
    </source>
</evidence>
<organism evidence="2 3">
    <name type="scientific">Mycena chlorophos</name>
    <name type="common">Agaric fungus</name>
    <name type="synonym">Agaricus chlorophos</name>
    <dbReference type="NCBI Taxonomy" id="658473"/>
    <lineage>
        <taxon>Eukaryota</taxon>
        <taxon>Fungi</taxon>
        <taxon>Dikarya</taxon>
        <taxon>Basidiomycota</taxon>
        <taxon>Agaricomycotina</taxon>
        <taxon>Agaricomycetes</taxon>
        <taxon>Agaricomycetidae</taxon>
        <taxon>Agaricales</taxon>
        <taxon>Marasmiineae</taxon>
        <taxon>Mycenaceae</taxon>
        <taxon>Mycena</taxon>
    </lineage>
</organism>
<evidence type="ECO:0000256" key="1">
    <source>
        <dbReference type="SAM" id="MobiDB-lite"/>
    </source>
</evidence>
<evidence type="ECO:0000313" key="3">
    <source>
        <dbReference type="Proteomes" id="UP000613580"/>
    </source>
</evidence>
<feature type="region of interest" description="Disordered" evidence="1">
    <location>
        <begin position="329"/>
        <end position="355"/>
    </location>
</feature>
<dbReference type="Proteomes" id="UP000613580">
    <property type="component" value="Unassembled WGS sequence"/>
</dbReference>
<dbReference type="EMBL" id="JACAZE010000010">
    <property type="protein sequence ID" value="KAF7305246.1"/>
    <property type="molecule type" value="Genomic_DNA"/>
</dbReference>
<sequence>MNGPSYGARSLAAGWSYRTTTQTKGSGLASSCTSGSRFSCSHPRDATTEPLPDPLTADDVAAILVRLGQREVELSTDGNWPRRLRVVLVLETVGARATQFLVPGSSIGLGGSSTSALGPRLSSLSAQYPSHSPQDFPRNHYRRHPHLTRLSRIPRCVSGATPCVDAPLVAPTTTASTTQGSYTTTRARHEEMRGGTLSRIKNGDPGRRGWLPAGASYAGQAVSLPQSSWASGRRPWWSALAERMRWRVFPPSSFARFASSGPSFRACGCRCLSRRATRALRECSLAQSGTQGRAETNIAGRARSRIMSRSLSHGSRTTLLASRALLPRRPRSHLSSSRITSTEANPNSPYPPTMPIRNVQQRQLPTRASPGLDTPSATPFPHLELCALPNREVTCRADSLANIDDAAWGKRLVVPALAAEDTAGTCAEGAVLRYMVRDGRGLAQFGAEGL</sequence>
<dbReference type="AlphaFoldDB" id="A0A8H6SV49"/>
<keyword evidence="3" id="KW-1185">Reference proteome</keyword>
<feature type="region of interest" description="Disordered" evidence="1">
    <location>
        <begin position="173"/>
        <end position="193"/>
    </location>
</feature>
<gene>
    <name evidence="2" type="ORF">HMN09_00775400</name>
</gene>
<feature type="region of interest" description="Disordered" evidence="1">
    <location>
        <begin position="34"/>
        <end position="54"/>
    </location>
</feature>
<reference evidence="2" key="1">
    <citation type="submission" date="2020-05" db="EMBL/GenBank/DDBJ databases">
        <title>Mycena genomes resolve the evolution of fungal bioluminescence.</title>
        <authorList>
            <person name="Tsai I.J."/>
        </authorList>
    </citation>
    <scope>NUCLEOTIDE SEQUENCE</scope>
    <source>
        <strain evidence="2">110903Hualien_Pintung</strain>
    </source>
</reference>
<feature type="compositionally biased region" description="Low complexity" evidence="1">
    <location>
        <begin position="173"/>
        <end position="185"/>
    </location>
</feature>
<comment type="caution">
    <text evidence="2">The sequence shown here is derived from an EMBL/GenBank/DDBJ whole genome shotgun (WGS) entry which is preliminary data.</text>
</comment>
<name>A0A8H6SV49_MYCCL</name>
<accession>A0A8H6SV49</accession>